<dbReference type="CDD" id="cd08422">
    <property type="entry name" value="PBP2_CrgA_like"/>
    <property type="match status" value="1"/>
</dbReference>
<accession>A0ABY7NQX4</accession>
<dbReference type="Pfam" id="PF00126">
    <property type="entry name" value="HTH_1"/>
    <property type="match status" value="1"/>
</dbReference>
<dbReference type="PANTHER" id="PTHR30537">
    <property type="entry name" value="HTH-TYPE TRANSCRIPTIONAL REGULATOR"/>
    <property type="match status" value="1"/>
</dbReference>
<protein>
    <submittedName>
        <fullName evidence="6">LysR family transcriptional regulator</fullName>
    </submittedName>
</protein>
<evidence type="ECO:0000256" key="4">
    <source>
        <dbReference type="ARBA" id="ARBA00023163"/>
    </source>
</evidence>
<evidence type="ECO:0000259" key="5">
    <source>
        <dbReference type="PROSITE" id="PS50931"/>
    </source>
</evidence>
<organism evidence="6 7">
    <name type="scientific">Sphingomonas abietis</name>
    <dbReference type="NCBI Taxonomy" id="3012344"/>
    <lineage>
        <taxon>Bacteria</taxon>
        <taxon>Pseudomonadati</taxon>
        <taxon>Pseudomonadota</taxon>
        <taxon>Alphaproteobacteria</taxon>
        <taxon>Sphingomonadales</taxon>
        <taxon>Sphingomonadaceae</taxon>
        <taxon>Sphingomonas</taxon>
    </lineage>
</organism>
<keyword evidence="4" id="KW-0804">Transcription</keyword>
<dbReference type="Gene3D" id="1.10.10.10">
    <property type="entry name" value="Winged helix-like DNA-binding domain superfamily/Winged helix DNA-binding domain"/>
    <property type="match status" value="1"/>
</dbReference>
<feature type="domain" description="HTH lysR-type" evidence="5">
    <location>
        <begin position="3"/>
        <end position="60"/>
    </location>
</feature>
<evidence type="ECO:0000313" key="6">
    <source>
        <dbReference type="EMBL" id="WBO22846.1"/>
    </source>
</evidence>
<dbReference type="Proteomes" id="UP001210865">
    <property type="component" value="Chromosome"/>
</dbReference>
<proteinExistence type="inferred from homology"/>
<dbReference type="Gene3D" id="3.40.190.290">
    <property type="match status" value="1"/>
</dbReference>
<dbReference type="RefSeq" id="WP_270077486.1">
    <property type="nucleotide sequence ID" value="NZ_CP115174.1"/>
</dbReference>
<keyword evidence="2" id="KW-0805">Transcription regulation</keyword>
<dbReference type="SUPFAM" id="SSF53850">
    <property type="entry name" value="Periplasmic binding protein-like II"/>
    <property type="match status" value="1"/>
</dbReference>
<comment type="similarity">
    <text evidence="1">Belongs to the LysR transcriptional regulatory family.</text>
</comment>
<dbReference type="Pfam" id="PF03466">
    <property type="entry name" value="LysR_substrate"/>
    <property type="match status" value="1"/>
</dbReference>
<dbReference type="InterPro" id="IPR005119">
    <property type="entry name" value="LysR_subst-bd"/>
</dbReference>
<dbReference type="InterPro" id="IPR000847">
    <property type="entry name" value="LysR_HTH_N"/>
</dbReference>
<reference evidence="6 7" key="1">
    <citation type="submission" date="2022-12" db="EMBL/GenBank/DDBJ databases">
        <title>Sphingomonas abieness sp. nov., an endophytic bacterium isolated from Abies koreana.</title>
        <authorList>
            <person name="Jiang L."/>
            <person name="Lee J."/>
        </authorList>
    </citation>
    <scope>NUCLEOTIDE SEQUENCE [LARGE SCALE GENOMIC DNA]</scope>
    <source>
        <strain evidence="7">PAMB 00755</strain>
    </source>
</reference>
<dbReference type="EMBL" id="CP115174">
    <property type="protein sequence ID" value="WBO22846.1"/>
    <property type="molecule type" value="Genomic_DNA"/>
</dbReference>
<keyword evidence="3" id="KW-0238">DNA-binding</keyword>
<dbReference type="PANTHER" id="PTHR30537:SF5">
    <property type="entry name" value="HTH-TYPE TRANSCRIPTIONAL ACTIVATOR TTDR-RELATED"/>
    <property type="match status" value="1"/>
</dbReference>
<evidence type="ECO:0000256" key="1">
    <source>
        <dbReference type="ARBA" id="ARBA00009437"/>
    </source>
</evidence>
<dbReference type="InterPro" id="IPR036388">
    <property type="entry name" value="WH-like_DNA-bd_sf"/>
</dbReference>
<dbReference type="InterPro" id="IPR058163">
    <property type="entry name" value="LysR-type_TF_proteobact-type"/>
</dbReference>
<name>A0ABY7NQX4_9SPHN</name>
<evidence type="ECO:0000256" key="3">
    <source>
        <dbReference type="ARBA" id="ARBA00023125"/>
    </source>
</evidence>
<evidence type="ECO:0000313" key="7">
    <source>
        <dbReference type="Proteomes" id="UP001210865"/>
    </source>
</evidence>
<keyword evidence="7" id="KW-1185">Reference proteome</keyword>
<dbReference type="SUPFAM" id="SSF46785">
    <property type="entry name" value="Winged helix' DNA-binding domain"/>
    <property type="match status" value="1"/>
</dbReference>
<gene>
    <name evidence="6" type="ORF">PBT88_01445</name>
</gene>
<dbReference type="PROSITE" id="PS50931">
    <property type="entry name" value="HTH_LYSR"/>
    <property type="match status" value="1"/>
</dbReference>
<sequence length="302" mass="32235">MADRMTGIEVFVLAMRLGSLSAAARSMGMSAAMAAKHLDSLEGRLGATLVHRTTRRLSLTEAGAGYLDKAERIMVDLREAENEASSRAIAIEGLLRVSAPATFGVMHLAALVAEFGARQPGVTIELGLNDRYVDLLEERWDVAIRIGRLADSSLIARKLAKVRLTICAAPDYLARRGTPRTVEDLGLHNCLGYTLAPLVGGSSWAFGADGGTRVPIRGSLQANNGEALVNAARAGHGIVYAPRFMAATFIAAGELVELDFGMALLDLGAIYAVTHPTRRPAAKTRAWIDFLAERMPALAVGW</sequence>
<evidence type="ECO:0000256" key="2">
    <source>
        <dbReference type="ARBA" id="ARBA00023015"/>
    </source>
</evidence>
<dbReference type="InterPro" id="IPR036390">
    <property type="entry name" value="WH_DNA-bd_sf"/>
</dbReference>